<dbReference type="PANTHER" id="PTHR30055:SF223">
    <property type="entry name" value="HTH-TYPE TRANSCRIPTIONAL REGULATOR UIDR"/>
    <property type="match status" value="1"/>
</dbReference>
<comment type="caution">
    <text evidence="6">The sequence shown here is derived from an EMBL/GenBank/DDBJ whole genome shotgun (WGS) entry which is preliminary data.</text>
</comment>
<keyword evidence="2 4" id="KW-0238">DNA-binding</keyword>
<organism evidence="6 7">
    <name type="scientific">Inquilinus limosus</name>
    <dbReference type="NCBI Taxonomy" id="171674"/>
    <lineage>
        <taxon>Bacteria</taxon>
        <taxon>Pseudomonadati</taxon>
        <taxon>Pseudomonadota</taxon>
        <taxon>Alphaproteobacteria</taxon>
        <taxon>Rhodospirillales</taxon>
        <taxon>Rhodospirillaceae</taxon>
        <taxon>Inquilinus</taxon>
    </lineage>
</organism>
<dbReference type="SUPFAM" id="SSF48498">
    <property type="entry name" value="Tetracyclin repressor-like, C-terminal domain"/>
    <property type="match status" value="1"/>
</dbReference>
<dbReference type="STRING" id="1122125.GCA_000423185_02220"/>
<dbReference type="InterPro" id="IPR036271">
    <property type="entry name" value="Tet_transcr_reg_TetR-rel_C_sf"/>
</dbReference>
<proteinExistence type="predicted"/>
<evidence type="ECO:0000256" key="1">
    <source>
        <dbReference type="ARBA" id="ARBA00023015"/>
    </source>
</evidence>
<dbReference type="OrthoDB" id="9803547at2"/>
<dbReference type="FunFam" id="1.10.10.60:FF:000141">
    <property type="entry name" value="TetR family transcriptional regulator"/>
    <property type="match status" value="1"/>
</dbReference>
<evidence type="ECO:0000256" key="2">
    <source>
        <dbReference type="ARBA" id="ARBA00023125"/>
    </source>
</evidence>
<dbReference type="Proteomes" id="UP000196655">
    <property type="component" value="Unassembled WGS sequence"/>
</dbReference>
<feature type="domain" description="HTH tetR-type" evidence="5">
    <location>
        <begin position="11"/>
        <end position="71"/>
    </location>
</feature>
<dbReference type="Pfam" id="PF14246">
    <property type="entry name" value="TetR_C_7"/>
    <property type="match status" value="1"/>
</dbReference>
<dbReference type="InterPro" id="IPR050109">
    <property type="entry name" value="HTH-type_TetR-like_transc_reg"/>
</dbReference>
<evidence type="ECO:0000313" key="7">
    <source>
        <dbReference type="Proteomes" id="UP000196655"/>
    </source>
</evidence>
<accession>A0A211YX92</accession>
<dbReference type="InterPro" id="IPR001647">
    <property type="entry name" value="HTH_TetR"/>
</dbReference>
<dbReference type="Gene3D" id="1.10.357.10">
    <property type="entry name" value="Tetracycline Repressor, domain 2"/>
    <property type="match status" value="1"/>
</dbReference>
<evidence type="ECO:0000256" key="3">
    <source>
        <dbReference type="ARBA" id="ARBA00023163"/>
    </source>
</evidence>
<keyword evidence="3" id="KW-0804">Transcription</keyword>
<dbReference type="GO" id="GO:0000976">
    <property type="term" value="F:transcription cis-regulatory region binding"/>
    <property type="evidence" value="ECO:0007669"/>
    <property type="project" value="TreeGrafter"/>
</dbReference>
<feature type="DNA-binding region" description="H-T-H motif" evidence="4">
    <location>
        <begin position="34"/>
        <end position="53"/>
    </location>
</feature>
<dbReference type="AlphaFoldDB" id="A0A211YX92"/>
<dbReference type="SUPFAM" id="SSF46689">
    <property type="entry name" value="Homeodomain-like"/>
    <property type="match status" value="1"/>
</dbReference>
<dbReference type="EMBL" id="NHON01000146">
    <property type="protein sequence ID" value="OWJ57628.1"/>
    <property type="molecule type" value="Genomic_DNA"/>
</dbReference>
<dbReference type="Pfam" id="PF00440">
    <property type="entry name" value="TetR_N"/>
    <property type="match status" value="1"/>
</dbReference>
<dbReference type="PROSITE" id="PS50977">
    <property type="entry name" value="HTH_TETR_2"/>
    <property type="match status" value="1"/>
</dbReference>
<keyword evidence="7" id="KW-1185">Reference proteome</keyword>
<dbReference type="RefSeq" id="WP_088157472.1">
    <property type="nucleotide sequence ID" value="NZ_NHON01000146.1"/>
</dbReference>
<evidence type="ECO:0000259" key="5">
    <source>
        <dbReference type="PROSITE" id="PS50977"/>
    </source>
</evidence>
<sequence length="208" mass="23198">MAQAVRKRRKEARPAELLEAAFALFVEKGFAATRIDDIAARAGVSKGTVYLYFPSKQAVFEALVRQSVLPNVERLIGETARPETPVLEILPRLLRAIMQTVAGSPLQQFPRLIIAESPQFPELAQFWRETVIDRMLDTVSGLIRRGIAAGEIRPVDPADAARLMIAPLLMAVIWGTTFVRQDESFDLGTFIDRHLDIYLRGLAAEVRS</sequence>
<reference evidence="7" key="1">
    <citation type="submission" date="2017-05" db="EMBL/GenBank/DDBJ databases">
        <authorList>
            <person name="Macchi M."/>
            <person name="Festa S."/>
            <person name="Coppotelli B.M."/>
            <person name="Morelli I.S."/>
        </authorList>
    </citation>
    <scope>NUCLEOTIDE SEQUENCE [LARGE SCALE GENOMIC DNA]</scope>
    <source>
        <strain evidence="7">I</strain>
    </source>
</reference>
<evidence type="ECO:0000256" key="4">
    <source>
        <dbReference type="PROSITE-ProRule" id="PRU00335"/>
    </source>
</evidence>
<protein>
    <recommendedName>
        <fullName evidence="5">HTH tetR-type domain-containing protein</fullName>
    </recommendedName>
</protein>
<dbReference type="PRINTS" id="PR00455">
    <property type="entry name" value="HTHTETR"/>
</dbReference>
<keyword evidence="1" id="KW-0805">Transcription regulation</keyword>
<dbReference type="InterPro" id="IPR039536">
    <property type="entry name" value="TetR_C_Proteobacteria"/>
</dbReference>
<dbReference type="GO" id="GO:0003700">
    <property type="term" value="F:DNA-binding transcription factor activity"/>
    <property type="evidence" value="ECO:0007669"/>
    <property type="project" value="TreeGrafter"/>
</dbReference>
<dbReference type="PANTHER" id="PTHR30055">
    <property type="entry name" value="HTH-TYPE TRANSCRIPTIONAL REGULATOR RUTR"/>
    <property type="match status" value="1"/>
</dbReference>
<name>A0A211YX92_9PROT</name>
<evidence type="ECO:0000313" key="6">
    <source>
        <dbReference type="EMBL" id="OWJ57628.1"/>
    </source>
</evidence>
<dbReference type="InterPro" id="IPR009057">
    <property type="entry name" value="Homeodomain-like_sf"/>
</dbReference>
<gene>
    <name evidence="6" type="ORF">BWR60_34075</name>
</gene>